<keyword evidence="5" id="KW-0378">Hydrolase</keyword>
<dbReference type="EMBL" id="FZNO01000007">
    <property type="protein sequence ID" value="SNR43391.1"/>
    <property type="molecule type" value="Genomic_DNA"/>
</dbReference>
<evidence type="ECO:0000259" key="8">
    <source>
        <dbReference type="PROSITE" id="PS51160"/>
    </source>
</evidence>
<dbReference type="RefSeq" id="WP_089336041.1">
    <property type="nucleotide sequence ID" value="NZ_FZNO01000007.1"/>
</dbReference>
<dbReference type="Proteomes" id="UP000198403">
    <property type="component" value="Unassembled WGS sequence"/>
</dbReference>
<comment type="catalytic activity">
    <reaction evidence="4 5">
        <text>an acyl phosphate + H2O = a carboxylate + phosphate + H(+)</text>
        <dbReference type="Rhea" id="RHEA:14965"/>
        <dbReference type="ChEBI" id="CHEBI:15377"/>
        <dbReference type="ChEBI" id="CHEBI:15378"/>
        <dbReference type="ChEBI" id="CHEBI:29067"/>
        <dbReference type="ChEBI" id="CHEBI:43474"/>
        <dbReference type="ChEBI" id="CHEBI:59918"/>
        <dbReference type="EC" id="3.6.1.7"/>
    </reaction>
</comment>
<dbReference type="EC" id="3.6.1.7" evidence="2 5"/>
<dbReference type="InterPro" id="IPR001792">
    <property type="entry name" value="Acylphosphatase-like_dom"/>
</dbReference>
<feature type="region of interest" description="Disordered" evidence="7">
    <location>
        <begin position="69"/>
        <end position="89"/>
    </location>
</feature>
<gene>
    <name evidence="9" type="ORF">SAMN06272737_10734</name>
</gene>
<feature type="domain" description="Acylphosphatase-like" evidence="8">
    <location>
        <begin position="4"/>
        <end position="89"/>
    </location>
</feature>
<evidence type="ECO:0000256" key="6">
    <source>
        <dbReference type="RuleBase" id="RU004168"/>
    </source>
</evidence>
<keyword evidence="10" id="KW-1185">Reference proteome</keyword>
<dbReference type="PANTHER" id="PTHR47268:SF4">
    <property type="entry name" value="ACYLPHOSPHATASE"/>
    <property type="match status" value="1"/>
</dbReference>
<dbReference type="PROSITE" id="PS51160">
    <property type="entry name" value="ACYLPHOSPHATASE_3"/>
    <property type="match status" value="1"/>
</dbReference>
<feature type="active site" evidence="5">
    <location>
        <position position="37"/>
    </location>
</feature>
<dbReference type="InterPro" id="IPR020456">
    <property type="entry name" value="Acylphosphatase"/>
</dbReference>
<dbReference type="AlphaFoldDB" id="A0A238WAI1"/>
<dbReference type="Pfam" id="PF00708">
    <property type="entry name" value="Acylphosphatase"/>
    <property type="match status" value="1"/>
</dbReference>
<evidence type="ECO:0000256" key="1">
    <source>
        <dbReference type="ARBA" id="ARBA00005614"/>
    </source>
</evidence>
<sequence>MTRRAVALVSGHVQGVGYRWFVRGLAGEAGLSGSARNLPDGRVEVVLEGADDAVAAVLGALDGPRAPGTVAGVDYRDEPAQGTASFTTE</sequence>
<comment type="similarity">
    <text evidence="1 6">Belongs to the acylphosphatase family.</text>
</comment>
<evidence type="ECO:0000256" key="7">
    <source>
        <dbReference type="SAM" id="MobiDB-lite"/>
    </source>
</evidence>
<dbReference type="PANTHER" id="PTHR47268">
    <property type="entry name" value="ACYLPHOSPHATASE"/>
    <property type="match status" value="1"/>
</dbReference>
<evidence type="ECO:0000313" key="10">
    <source>
        <dbReference type="Proteomes" id="UP000198403"/>
    </source>
</evidence>
<evidence type="ECO:0000256" key="2">
    <source>
        <dbReference type="ARBA" id="ARBA00012150"/>
    </source>
</evidence>
<feature type="active site" evidence="5">
    <location>
        <position position="19"/>
    </location>
</feature>
<protein>
    <recommendedName>
        <fullName evidence="3 5">acylphosphatase</fullName>
        <ecNumber evidence="2 5">3.6.1.7</ecNumber>
    </recommendedName>
</protein>
<dbReference type="SUPFAM" id="SSF54975">
    <property type="entry name" value="Acylphosphatase/BLUF domain-like"/>
    <property type="match status" value="1"/>
</dbReference>
<evidence type="ECO:0000313" key="9">
    <source>
        <dbReference type="EMBL" id="SNR43391.1"/>
    </source>
</evidence>
<name>A0A238WAI1_9ACTN</name>
<proteinExistence type="inferred from homology"/>
<dbReference type="InterPro" id="IPR036046">
    <property type="entry name" value="Acylphosphatase-like_dom_sf"/>
</dbReference>
<reference evidence="9 10" key="1">
    <citation type="submission" date="2017-06" db="EMBL/GenBank/DDBJ databases">
        <authorList>
            <person name="Kim H.J."/>
            <person name="Triplett B.A."/>
        </authorList>
    </citation>
    <scope>NUCLEOTIDE SEQUENCE [LARGE SCALE GENOMIC DNA]</scope>
    <source>
        <strain evidence="9 10">DSM 44272</strain>
    </source>
</reference>
<evidence type="ECO:0000256" key="5">
    <source>
        <dbReference type="PROSITE-ProRule" id="PRU00520"/>
    </source>
</evidence>
<organism evidence="9 10">
    <name type="scientific">Blastococcus mobilis</name>
    <dbReference type="NCBI Taxonomy" id="1938746"/>
    <lineage>
        <taxon>Bacteria</taxon>
        <taxon>Bacillati</taxon>
        <taxon>Actinomycetota</taxon>
        <taxon>Actinomycetes</taxon>
        <taxon>Geodermatophilales</taxon>
        <taxon>Geodermatophilaceae</taxon>
        <taxon>Blastococcus</taxon>
    </lineage>
</organism>
<dbReference type="Gene3D" id="3.30.70.100">
    <property type="match status" value="1"/>
</dbReference>
<accession>A0A238WAI1</accession>
<dbReference type="GO" id="GO:0003998">
    <property type="term" value="F:acylphosphatase activity"/>
    <property type="evidence" value="ECO:0007669"/>
    <property type="project" value="UniProtKB-EC"/>
</dbReference>
<evidence type="ECO:0000256" key="4">
    <source>
        <dbReference type="ARBA" id="ARBA00047645"/>
    </source>
</evidence>
<evidence type="ECO:0000256" key="3">
    <source>
        <dbReference type="ARBA" id="ARBA00015991"/>
    </source>
</evidence>